<dbReference type="Proteomes" id="UP001336020">
    <property type="component" value="Unassembled WGS sequence"/>
</dbReference>
<dbReference type="SUPFAM" id="SSF46955">
    <property type="entry name" value="Putative DNA-binding domain"/>
    <property type="match status" value="1"/>
</dbReference>
<evidence type="ECO:0000313" key="3">
    <source>
        <dbReference type="Proteomes" id="UP001336020"/>
    </source>
</evidence>
<proteinExistence type="predicted"/>
<dbReference type="InterPro" id="IPR009061">
    <property type="entry name" value="DNA-bd_dom_put_sf"/>
</dbReference>
<dbReference type="EMBL" id="JAUTXY010000006">
    <property type="protein sequence ID" value="MEE2058936.1"/>
    <property type="molecule type" value="Genomic_DNA"/>
</dbReference>
<dbReference type="RefSeq" id="WP_330134164.1">
    <property type="nucleotide sequence ID" value="NZ_JAUTXY010000006.1"/>
</dbReference>
<organism evidence="2 3">
    <name type="scientific">Rhodococcus artemisiae</name>
    <dbReference type="NCBI Taxonomy" id="714159"/>
    <lineage>
        <taxon>Bacteria</taxon>
        <taxon>Bacillati</taxon>
        <taxon>Actinomycetota</taxon>
        <taxon>Actinomycetes</taxon>
        <taxon>Mycobacteriales</taxon>
        <taxon>Nocardiaceae</taxon>
        <taxon>Rhodococcus</taxon>
    </lineage>
</organism>
<dbReference type="InterPro" id="IPR010093">
    <property type="entry name" value="SinI_DNA-bd"/>
</dbReference>
<gene>
    <name evidence="2" type="ORF">Q7514_15555</name>
</gene>
<evidence type="ECO:0000259" key="1">
    <source>
        <dbReference type="Pfam" id="PF12728"/>
    </source>
</evidence>
<dbReference type="NCBIfam" id="TIGR01764">
    <property type="entry name" value="excise"/>
    <property type="match status" value="1"/>
</dbReference>
<dbReference type="Pfam" id="PF12728">
    <property type="entry name" value="HTH_17"/>
    <property type="match status" value="1"/>
</dbReference>
<feature type="domain" description="Helix-turn-helix" evidence="1">
    <location>
        <begin position="10"/>
        <end position="59"/>
    </location>
</feature>
<accession>A0ABU7LBL4</accession>
<comment type="caution">
    <text evidence="2">The sequence shown here is derived from an EMBL/GenBank/DDBJ whole genome shotgun (WGS) entry which is preliminary data.</text>
</comment>
<name>A0ABU7LBL4_9NOCA</name>
<reference evidence="2 3" key="1">
    <citation type="submission" date="2023-07" db="EMBL/GenBank/DDBJ databases">
        <authorList>
            <person name="Girao M."/>
            <person name="Carvalho M.F."/>
        </authorList>
    </citation>
    <scope>NUCLEOTIDE SEQUENCE [LARGE SCALE GENOMIC DNA]</scope>
    <source>
        <strain evidence="2 3">YIM65754</strain>
    </source>
</reference>
<protein>
    <submittedName>
        <fullName evidence="2">Excisionase</fullName>
    </submittedName>
</protein>
<evidence type="ECO:0000313" key="2">
    <source>
        <dbReference type="EMBL" id="MEE2058936.1"/>
    </source>
</evidence>
<sequence>MTAPIGPKLLLNAVEAAEYLGCHECTVRVLWRDHGLPFVRIGRGRKVTRDMLDRYVAEHAEVA</sequence>
<dbReference type="InterPro" id="IPR041657">
    <property type="entry name" value="HTH_17"/>
</dbReference>
<keyword evidence="3" id="KW-1185">Reference proteome</keyword>